<organism evidence="3 4">
    <name type="scientific">Cardiosporidium cionae</name>
    <dbReference type="NCBI Taxonomy" id="476202"/>
    <lineage>
        <taxon>Eukaryota</taxon>
        <taxon>Sar</taxon>
        <taxon>Alveolata</taxon>
        <taxon>Apicomplexa</taxon>
        <taxon>Aconoidasida</taxon>
        <taxon>Nephromycida</taxon>
        <taxon>Cardiosporidium</taxon>
    </lineage>
</organism>
<keyword evidence="2" id="KW-1133">Transmembrane helix</keyword>
<accession>A0ABQ7JA54</accession>
<gene>
    <name evidence="3" type="ORF">IE077_002733</name>
</gene>
<feature type="region of interest" description="Disordered" evidence="1">
    <location>
        <begin position="1"/>
        <end position="24"/>
    </location>
</feature>
<protein>
    <submittedName>
        <fullName evidence="3">Uncharacterized protein</fullName>
    </submittedName>
</protein>
<dbReference type="PANTHER" id="PTHR33987:SF2">
    <property type="entry name" value="ALKALINE PHOSPHATASE D"/>
    <property type="match status" value="1"/>
</dbReference>
<comment type="caution">
    <text evidence="3">The sequence shown here is derived from an EMBL/GenBank/DDBJ whole genome shotgun (WGS) entry which is preliminary data.</text>
</comment>
<evidence type="ECO:0000256" key="2">
    <source>
        <dbReference type="SAM" id="Phobius"/>
    </source>
</evidence>
<evidence type="ECO:0000313" key="4">
    <source>
        <dbReference type="Proteomes" id="UP000823046"/>
    </source>
</evidence>
<evidence type="ECO:0000256" key="1">
    <source>
        <dbReference type="SAM" id="MobiDB-lite"/>
    </source>
</evidence>
<name>A0ABQ7JA54_9APIC</name>
<dbReference type="Gene3D" id="3.60.21.70">
    <property type="entry name" value="PhoD-like phosphatase"/>
    <property type="match status" value="1"/>
</dbReference>
<proteinExistence type="predicted"/>
<keyword evidence="2" id="KW-0472">Membrane</keyword>
<keyword evidence="2" id="KW-0812">Transmembrane</keyword>
<sequence length="527" mass="58948">MDTSANRVHPRLPARSQMDSVHGSPLLHGQASSLSPKRSHVNWLFIFMLTCVSTSILTIFYVLIQITSLHQILTLSKPYINDASVFAFGSNLLHSENTMDVWHHVMEANPDVWIWAGNFASLDENISSCNSPSMAHTEHCLCLRALLPSSHCPSLDPQKVIQTFQSALRENTYSQFLQHMCSSQETTGYPVDGVSCEHPIIGIYGSNEFLPVLDKYMTKNIFLDAIGETQASPRRSTLYGVEKKYIFNNRNTLKEISFFLLDDHYYRDPISCATLQTFCDAILKKDISTHELAANWHDFCISKVNATKCCEVDTFLWGEEGLCKMSAEDATLTALHVGYFVFILNTLTWLFDELSKSKSRINFIVSSLPLFENSSTPCSAASKFFDNSWECHHAAQQNFLSIIGRAGASCVILLSGSSSFEAKIKKFSPSSDALYFGYSTVDFSIPIYQLISGGLNQMEISSSNEESSASTTKKCPSNSFCVSNEPTFGIIRINWISHEVTLQIIYSRNGTMASEMIINIHECSRQV</sequence>
<keyword evidence="4" id="KW-1185">Reference proteome</keyword>
<feature type="transmembrane region" description="Helical" evidence="2">
    <location>
        <begin position="43"/>
        <end position="64"/>
    </location>
</feature>
<reference evidence="3 4" key="1">
    <citation type="journal article" date="2020" name="bioRxiv">
        <title>Metabolic contributions of an alphaproteobacterial endosymbiont in the apicomplexan Cardiosporidium cionae.</title>
        <authorList>
            <person name="Hunter E.S."/>
            <person name="Paight C.J."/>
            <person name="Lane C.E."/>
        </authorList>
    </citation>
    <scope>NUCLEOTIDE SEQUENCE [LARGE SCALE GENOMIC DNA]</scope>
    <source>
        <strain evidence="3">ESH_2018</strain>
    </source>
</reference>
<dbReference type="InterPro" id="IPR038607">
    <property type="entry name" value="PhoD-like_sf"/>
</dbReference>
<dbReference type="EMBL" id="JADAQX010000283">
    <property type="protein sequence ID" value="KAF8820861.1"/>
    <property type="molecule type" value="Genomic_DNA"/>
</dbReference>
<dbReference type="PANTHER" id="PTHR33987">
    <property type="entry name" value="CALCINEURIN-LIKE METALLO-PHOSPHOESTERASE SUPERFAMILY PROTEIN"/>
    <property type="match status" value="1"/>
</dbReference>
<dbReference type="Proteomes" id="UP000823046">
    <property type="component" value="Unassembled WGS sequence"/>
</dbReference>
<evidence type="ECO:0000313" key="3">
    <source>
        <dbReference type="EMBL" id="KAF8820861.1"/>
    </source>
</evidence>